<reference evidence="3" key="1">
    <citation type="journal article" date="2014" name="Proc. Natl. Acad. Sci. U.S.A.">
        <title>Extensive sampling of basidiomycete genomes demonstrates inadequacy of the white-rot/brown-rot paradigm for wood decay fungi.</title>
        <authorList>
            <person name="Riley R."/>
            <person name="Salamov A.A."/>
            <person name="Brown D.W."/>
            <person name="Nagy L.G."/>
            <person name="Floudas D."/>
            <person name="Held B.W."/>
            <person name="Levasseur A."/>
            <person name="Lombard V."/>
            <person name="Morin E."/>
            <person name="Otillar R."/>
            <person name="Lindquist E.A."/>
            <person name="Sun H."/>
            <person name="LaButti K.M."/>
            <person name="Schmutz J."/>
            <person name="Jabbour D."/>
            <person name="Luo H."/>
            <person name="Baker S.E."/>
            <person name="Pisabarro A.G."/>
            <person name="Walton J.D."/>
            <person name="Blanchette R.A."/>
            <person name="Henrissat B."/>
            <person name="Martin F."/>
            <person name="Cullen D."/>
            <person name="Hibbett D.S."/>
            <person name="Grigoriev I.V."/>
        </authorList>
    </citation>
    <scope>NUCLEOTIDE SEQUENCE [LARGE SCALE GENOMIC DNA]</scope>
    <source>
        <strain evidence="3">MUCL 33604</strain>
    </source>
</reference>
<feature type="region of interest" description="Disordered" evidence="1">
    <location>
        <begin position="29"/>
        <end position="49"/>
    </location>
</feature>
<organism evidence="2 3">
    <name type="scientific">Jaapia argillacea MUCL 33604</name>
    <dbReference type="NCBI Taxonomy" id="933084"/>
    <lineage>
        <taxon>Eukaryota</taxon>
        <taxon>Fungi</taxon>
        <taxon>Dikarya</taxon>
        <taxon>Basidiomycota</taxon>
        <taxon>Agaricomycotina</taxon>
        <taxon>Agaricomycetes</taxon>
        <taxon>Agaricomycetidae</taxon>
        <taxon>Jaapiales</taxon>
        <taxon>Jaapiaceae</taxon>
        <taxon>Jaapia</taxon>
    </lineage>
</organism>
<dbReference type="HOGENOM" id="CLU_525850_0_0_1"/>
<dbReference type="OrthoDB" id="3251489at2759"/>
<dbReference type="STRING" id="933084.A0A067PMT4"/>
<keyword evidence="3" id="KW-1185">Reference proteome</keyword>
<sequence>MRPAFTQVGSSALKSYQLRLDKEVSLRKVAAKSTKPGTPDTSTDICRQPSSSLSPALQLAPELLSEVFCHSLRFSEFIQPNSLESPLLLSQICRHWRHIALTTPRLWSSIRFAVTADEVKNMHRISTLQLWLLRSGNCPLSLRFEPDSCICSLDPVLNKDSMRFWPEVLDQAHRWEHVSIKVPTRFWNWMLRLVAGPTPILRTLTIDTLSGSDVGVDGRPLHRIEGSVKLHEVCLFTPIDLEAIVLPWNQLTKLVLYPPYNHKILLDDTLLDAMAQCANLEFLCLAIRTPKYPPKSPLVHLKKLAELTLIGQASVNFLDYIITPSLLSFSFIMNDEPGIYWSHGQFLTFLDRSYHPLINTFTLQGVFITEEELIECFQLLPQLSVLILSVETPDDGIIFTDRLFHLMTCCGTLPGPLLLPSLQHLSIKRRIDGSPDAFTRMVRSRSTVHKHKSDHFNPTSTPPGAVETWRWVIVDVYPNFDSHEAWEVLQDCRWRGLDVRIKISDHDDLHSDPQCSCNSYSRSFSEY</sequence>
<protein>
    <submittedName>
        <fullName evidence="2">Uncharacterized protein</fullName>
    </submittedName>
</protein>
<dbReference type="AlphaFoldDB" id="A0A067PMT4"/>
<feature type="compositionally biased region" description="Polar residues" evidence="1">
    <location>
        <begin position="35"/>
        <end position="45"/>
    </location>
</feature>
<gene>
    <name evidence="2" type="ORF">JAAARDRAFT_195986</name>
</gene>
<dbReference type="EMBL" id="KL197726">
    <property type="protein sequence ID" value="KDQ55115.1"/>
    <property type="molecule type" value="Genomic_DNA"/>
</dbReference>
<accession>A0A067PMT4</accession>
<dbReference type="InParanoid" id="A0A067PMT4"/>
<proteinExistence type="predicted"/>
<name>A0A067PMT4_9AGAM</name>
<evidence type="ECO:0000256" key="1">
    <source>
        <dbReference type="SAM" id="MobiDB-lite"/>
    </source>
</evidence>
<evidence type="ECO:0000313" key="2">
    <source>
        <dbReference type="EMBL" id="KDQ55115.1"/>
    </source>
</evidence>
<evidence type="ECO:0000313" key="3">
    <source>
        <dbReference type="Proteomes" id="UP000027265"/>
    </source>
</evidence>
<dbReference type="Proteomes" id="UP000027265">
    <property type="component" value="Unassembled WGS sequence"/>
</dbReference>